<name>A0A0F9T9K1_9ZZZZ</name>
<dbReference type="AlphaFoldDB" id="A0A0F9T9K1"/>
<sequence>MDSEDIIRKALPILKNYATLKQGYWPVPEHTDASQLYEEAVKFINELPDPPDQSKTADDRQNSRE</sequence>
<protein>
    <submittedName>
        <fullName evidence="2">Uncharacterized protein</fullName>
    </submittedName>
</protein>
<reference evidence="2" key="1">
    <citation type="journal article" date="2015" name="Nature">
        <title>Complex archaea that bridge the gap between prokaryotes and eukaryotes.</title>
        <authorList>
            <person name="Spang A."/>
            <person name="Saw J.H."/>
            <person name="Jorgensen S.L."/>
            <person name="Zaremba-Niedzwiedzka K."/>
            <person name="Martijn J."/>
            <person name="Lind A.E."/>
            <person name="van Eijk R."/>
            <person name="Schleper C."/>
            <person name="Guy L."/>
            <person name="Ettema T.J."/>
        </authorList>
    </citation>
    <scope>NUCLEOTIDE SEQUENCE</scope>
</reference>
<feature type="compositionally biased region" description="Basic and acidic residues" evidence="1">
    <location>
        <begin position="55"/>
        <end position="65"/>
    </location>
</feature>
<feature type="region of interest" description="Disordered" evidence="1">
    <location>
        <begin position="45"/>
        <end position="65"/>
    </location>
</feature>
<gene>
    <name evidence="2" type="ORF">LCGC14_0356270</name>
</gene>
<comment type="caution">
    <text evidence="2">The sequence shown here is derived from an EMBL/GenBank/DDBJ whole genome shotgun (WGS) entry which is preliminary data.</text>
</comment>
<accession>A0A0F9T9K1</accession>
<evidence type="ECO:0000313" key="2">
    <source>
        <dbReference type="EMBL" id="KKN77890.1"/>
    </source>
</evidence>
<proteinExistence type="predicted"/>
<evidence type="ECO:0000256" key="1">
    <source>
        <dbReference type="SAM" id="MobiDB-lite"/>
    </source>
</evidence>
<organism evidence="2">
    <name type="scientific">marine sediment metagenome</name>
    <dbReference type="NCBI Taxonomy" id="412755"/>
    <lineage>
        <taxon>unclassified sequences</taxon>
        <taxon>metagenomes</taxon>
        <taxon>ecological metagenomes</taxon>
    </lineage>
</organism>
<dbReference type="EMBL" id="LAZR01000272">
    <property type="protein sequence ID" value="KKN77890.1"/>
    <property type="molecule type" value="Genomic_DNA"/>
</dbReference>